<proteinExistence type="predicted"/>
<comment type="caution">
    <text evidence="3">The sequence shown here is derived from an EMBL/GenBank/DDBJ whole genome shotgun (WGS) entry which is preliminary data.</text>
</comment>
<dbReference type="EMBL" id="VDEP01000404">
    <property type="protein sequence ID" value="KAA1090035.1"/>
    <property type="molecule type" value="Genomic_DNA"/>
</dbReference>
<gene>
    <name evidence="3" type="ORF">PGTUg99_034392</name>
</gene>
<sequence length="414" mass="46811">MSGHSGIRYGKTVCLLLAFSYCAENNGSFIAATYQNPAHKVVDWSAERTILSPEQHGVHPVAQTVAQTGPRINWGLPSVPEIGSSNQERKLRAEAQPYKPQTKPGPFTAHPPGSNQMSYLQFRGNPNWNVHHVREALVPHYPVPYQHPSHQQPVHHHPVHQQPVHQHHAQPYRHPIPPTSFYPPRYETHKSNAPTQIDNSGGNMHLTVDKNYGKMARKYDEIGDNEKHPHYKMLPGDLYPVYSDHTYLREDPFDEDNGKHPDYNLLPDDLHPVYAERVYLPEDPFEGIYDVVHKTTEVQHNDAVNDVENILKSSQNNPEAMKGNGIHSEIQSQSNLHDPAQKIQATAITSPSKQKEEKQHRSKGFLAHNGKQYIHNMAGGGGGTWIKANKPNLKTPHSPKLQWKPRSDVYGEDI</sequence>
<feature type="signal peptide" evidence="2">
    <location>
        <begin position="1"/>
        <end position="22"/>
    </location>
</feature>
<evidence type="ECO:0000256" key="2">
    <source>
        <dbReference type="SAM" id="SignalP"/>
    </source>
</evidence>
<evidence type="ECO:0000256" key="1">
    <source>
        <dbReference type="SAM" id="MobiDB-lite"/>
    </source>
</evidence>
<evidence type="ECO:0000313" key="4">
    <source>
        <dbReference type="Proteomes" id="UP000325313"/>
    </source>
</evidence>
<reference evidence="3 4" key="1">
    <citation type="submission" date="2019-05" db="EMBL/GenBank/DDBJ databases">
        <title>Emergence of the Ug99 lineage of the wheat stem rust pathogen through somatic hybridization.</title>
        <authorList>
            <person name="Li F."/>
            <person name="Upadhyaya N.M."/>
            <person name="Sperschneider J."/>
            <person name="Matny O."/>
            <person name="Nguyen-Phuc H."/>
            <person name="Mago R."/>
            <person name="Raley C."/>
            <person name="Miller M.E."/>
            <person name="Silverstein K.A.T."/>
            <person name="Henningsen E."/>
            <person name="Hirsch C.D."/>
            <person name="Visser B."/>
            <person name="Pretorius Z.A."/>
            <person name="Steffenson B.J."/>
            <person name="Schwessinger B."/>
            <person name="Dodds P.N."/>
            <person name="Figueroa M."/>
        </authorList>
    </citation>
    <scope>NUCLEOTIDE SEQUENCE [LARGE SCALE GENOMIC DNA]</scope>
    <source>
        <strain evidence="3 4">Ug99</strain>
    </source>
</reference>
<dbReference type="AlphaFoldDB" id="A0A5B0NL32"/>
<feature type="chain" id="PRO_5022985156" evidence="2">
    <location>
        <begin position="23"/>
        <end position="414"/>
    </location>
</feature>
<evidence type="ECO:0000313" key="3">
    <source>
        <dbReference type="EMBL" id="KAA1090035.1"/>
    </source>
</evidence>
<feature type="compositionally biased region" description="Basic and acidic residues" evidence="1">
    <location>
        <begin position="405"/>
        <end position="414"/>
    </location>
</feature>
<dbReference type="Proteomes" id="UP000325313">
    <property type="component" value="Unassembled WGS sequence"/>
</dbReference>
<feature type="region of interest" description="Disordered" evidence="1">
    <location>
        <begin position="389"/>
        <end position="414"/>
    </location>
</feature>
<protein>
    <submittedName>
        <fullName evidence="3">Uncharacterized protein</fullName>
    </submittedName>
</protein>
<organism evidence="3 4">
    <name type="scientific">Puccinia graminis f. sp. tritici</name>
    <dbReference type="NCBI Taxonomy" id="56615"/>
    <lineage>
        <taxon>Eukaryota</taxon>
        <taxon>Fungi</taxon>
        <taxon>Dikarya</taxon>
        <taxon>Basidiomycota</taxon>
        <taxon>Pucciniomycotina</taxon>
        <taxon>Pucciniomycetes</taxon>
        <taxon>Pucciniales</taxon>
        <taxon>Pucciniaceae</taxon>
        <taxon>Puccinia</taxon>
    </lineage>
</organism>
<accession>A0A5B0NL32</accession>
<name>A0A5B0NL32_PUCGR</name>
<keyword evidence="2" id="KW-0732">Signal</keyword>